<dbReference type="AlphaFoldDB" id="A0A556MM50"/>
<dbReference type="RefSeq" id="WP_144249011.1">
    <property type="nucleotide sequence ID" value="NZ_VLPK01000002.1"/>
</dbReference>
<organism evidence="1 2">
    <name type="scientific">Mucilaginibacter corticis</name>
    <dbReference type="NCBI Taxonomy" id="2597670"/>
    <lineage>
        <taxon>Bacteria</taxon>
        <taxon>Pseudomonadati</taxon>
        <taxon>Bacteroidota</taxon>
        <taxon>Sphingobacteriia</taxon>
        <taxon>Sphingobacteriales</taxon>
        <taxon>Sphingobacteriaceae</taxon>
        <taxon>Mucilaginibacter</taxon>
    </lineage>
</organism>
<accession>A0A556MM50</accession>
<name>A0A556MM50_9SPHI</name>
<protein>
    <submittedName>
        <fullName evidence="1">Uncharacterized protein</fullName>
    </submittedName>
</protein>
<gene>
    <name evidence="1" type="ORF">FO440_14665</name>
</gene>
<reference evidence="1 2" key="1">
    <citation type="submission" date="2019-07" db="EMBL/GenBank/DDBJ databases">
        <authorList>
            <person name="Huq M.A."/>
        </authorList>
    </citation>
    <scope>NUCLEOTIDE SEQUENCE [LARGE SCALE GENOMIC DNA]</scope>
    <source>
        <strain evidence="1 2">MAH-19</strain>
    </source>
</reference>
<sequence>MENKVKTVGEFRDALPGIVIRAMKAQLIGKLGKDLENKLLAEGADLHVNVVSGTYSILNCSPQLEKEINLKLVG</sequence>
<dbReference type="Proteomes" id="UP000318733">
    <property type="component" value="Unassembled WGS sequence"/>
</dbReference>
<dbReference type="EMBL" id="VLPK01000002">
    <property type="protein sequence ID" value="TSJ40973.1"/>
    <property type="molecule type" value="Genomic_DNA"/>
</dbReference>
<proteinExistence type="predicted"/>
<comment type="caution">
    <text evidence="1">The sequence shown here is derived from an EMBL/GenBank/DDBJ whole genome shotgun (WGS) entry which is preliminary data.</text>
</comment>
<keyword evidence="2" id="KW-1185">Reference proteome</keyword>
<evidence type="ECO:0000313" key="1">
    <source>
        <dbReference type="EMBL" id="TSJ40973.1"/>
    </source>
</evidence>
<evidence type="ECO:0000313" key="2">
    <source>
        <dbReference type="Proteomes" id="UP000318733"/>
    </source>
</evidence>